<feature type="non-terminal residue" evidence="1">
    <location>
        <position position="1"/>
    </location>
</feature>
<gene>
    <name evidence="1" type="ORF">S03H2_27212</name>
</gene>
<evidence type="ECO:0008006" key="2">
    <source>
        <dbReference type="Google" id="ProtNLM"/>
    </source>
</evidence>
<dbReference type="AlphaFoldDB" id="X1IP28"/>
<protein>
    <recommendedName>
        <fullName evidence="2">Sensor histidine kinase</fullName>
    </recommendedName>
</protein>
<accession>X1IP28</accession>
<reference evidence="1" key="1">
    <citation type="journal article" date="2014" name="Front. Microbiol.">
        <title>High frequency of phylogenetically diverse reductive dehalogenase-homologous genes in deep subseafloor sedimentary metagenomes.</title>
        <authorList>
            <person name="Kawai M."/>
            <person name="Futagami T."/>
            <person name="Toyoda A."/>
            <person name="Takaki Y."/>
            <person name="Nishi S."/>
            <person name="Hori S."/>
            <person name="Arai W."/>
            <person name="Tsubouchi T."/>
            <person name="Morono Y."/>
            <person name="Uchiyama I."/>
            <person name="Ito T."/>
            <person name="Fujiyama A."/>
            <person name="Inagaki F."/>
            <person name="Takami H."/>
        </authorList>
    </citation>
    <scope>NUCLEOTIDE SEQUENCE</scope>
    <source>
        <strain evidence="1">Expedition CK06-06</strain>
    </source>
</reference>
<name>X1IP28_9ZZZZ</name>
<proteinExistence type="predicted"/>
<organism evidence="1">
    <name type="scientific">marine sediment metagenome</name>
    <dbReference type="NCBI Taxonomy" id="412755"/>
    <lineage>
        <taxon>unclassified sequences</taxon>
        <taxon>metagenomes</taxon>
        <taxon>ecological metagenomes</taxon>
    </lineage>
</organism>
<sequence>AESHGGSVEVTAGIGGNGLTVILSFPIWVDPQRWQR</sequence>
<evidence type="ECO:0000313" key="1">
    <source>
        <dbReference type="EMBL" id="GAH59303.1"/>
    </source>
</evidence>
<comment type="caution">
    <text evidence="1">The sequence shown here is derived from an EMBL/GenBank/DDBJ whole genome shotgun (WGS) entry which is preliminary data.</text>
</comment>
<dbReference type="EMBL" id="BARU01016195">
    <property type="protein sequence ID" value="GAH59303.1"/>
    <property type="molecule type" value="Genomic_DNA"/>
</dbReference>